<dbReference type="Gene3D" id="1.10.10.2910">
    <property type="match status" value="1"/>
</dbReference>
<dbReference type="AlphaFoldDB" id="A0A417ZC45"/>
<comment type="caution">
    <text evidence="1">The sequence shown here is derived from an EMBL/GenBank/DDBJ whole genome shotgun (WGS) entry which is preliminary data.</text>
</comment>
<dbReference type="Proteomes" id="UP000284822">
    <property type="component" value="Unassembled WGS sequence"/>
</dbReference>
<gene>
    <name evidence="1" type="ORF">DS832_01500</name>
</gene>
<accession>A0A417ZC45</accession>
<protein>
    <submittedName>
        <fullName evidence="1">Uncharacterized protein</fullName>
    </submittedName>
</protein>
<name>A0A417ZC45_9LACO</name>
<evidence type="ECO:0000313" key="2">
    <source>
        <dbReference type="Proteomes" id="UP000284822"/>
    </source>
</evidence>
<proteinExistence type="predicted"/>
<dbReference type="RefSeq" id="WP_118910063.1">
    <property type="nucleotide sequence ID" value="NZ_QOCS01000005.1"/>
</dbReference>
<sequence length="131" mass="15623">MDDLITYLLNYILNKGFGFETLNEAKSNWPSVADPTKNLIFINMNWHNQNELPFQIAHEIGHMIDGDSCYMYKKNYLMKIKSEDRADTFAINILKQYCEENDFCITNPIIFAQQFCIPRRLYNVVEYRWYA</sequence>
<evidence type="ECO:0000313" key="1">
    <source>
        <dbReference type="EMBL" id="RHW48267.1"/>
    </source>
</evidence>
<organism evidence="1 2">
    <name type="scientific">Bombilactobacillus bombi</name>
    <dbReference type="NCBI Taxonomy" id="1303590"/>
    <lineage>
        <taxon>Bacteria</taxon>
        <taxon>Bacillati</taxon>
        <taxon>Bacillota</taxon>
        <taxon>Bacilli</taxon>
        <taxon>Lactobacillales</taxon>
        <taxon>Lactobacillaceae</taxon>
        <taxon>Bombilactobacillus</taxon>
    </lineage>
</organism>
<reference evidence="1 2" key="1">
    <citation type="submission" date="2018-07" db="EMBL/GenBank/DDBJ databases">
        <title>Genome sequences of six Lactobacillus spp. isolated from bumble bee guts.</title>
        <authorList>
            <person name="Motta E.V.S."/>
            <person name="Moran N.A."/>
        </authorList>
    </citation>
    <scope>NUCLEOTIDE SEQUENCE [LARGE SCALE GENOMIC DNA]</scope>
    <source>
        <strain evidence="1 2">LV-8.1</strain>
    </source>
</reference>
<dbReference type="EMBL" id="QOCS01000005">
    <property type="protein sequence ID" value="RHW48267.1"/>
    <property type="molecule type" value="Genomic_DNA"/>
</dbReference>